<dbReference type="AlphaFoldDB" id="M3XPS4"/>
<protein>
    <submittedName>
        <fullName evidence="1">Uncharacterized protein</fullName>
    </submittedName>
</protein>
<dbReference type="HOGENOM" id="CLU_2757146_0_0_1"/>
<reference evidence="1" key="1">
    <citation type="submission" date="2024-06" db="UniProtKB">
        <authorList>
            <consortium name="Ensembl"/>
        </authorList>
    </citation>
    <scope>IDENTIFICATION</scope>
</reference>
<dbReference type="InParanoid" id="M3XPS4"/>
<sequence>MKILKTTKNERHYTERKIIFRLEITSYQIHKSPEDNGIIYIRWRCMRSGQGSPIQELNWKPNHGSIWVTF</sequence>
<name>M3XPS4_MUSPF</name>
<dbReference type="EMBL" id="AEYP01099045">
    <property type="status" value="NOT_ANNOTATED_CDS"/>
    <property type="molecule type" value="Genomic_DNA"/>
</dbReference>
<dbReference type="Ensembl" id="ENSMPUT00000001097.1">
    <property type="protein sequence ID" value="ENSMPUP00000001074.1"/>
    <property type="gene ID" value="ENSMPUG00000001084.1"/>
</dbReference>
<accession>M3XPS4</accession>
<organism evidence="1">
    <name type="scientific">Mustela putorius furo</name>
    <name type="common">European domestic ferret</name>
    <name type="synonym">Mustela furo</name>
    <dbReference type="NCBI Taxonomy" id="9669"/>
    <lineage>
        <taxon>Eukaryota</taxon>
        <taxon>Metazoa</taxon>
        <taxon>Chordata</taxon>
        <taxon>Craniata</taxon>
        <taxon>Vertebrata</taxon>
        <taxon>Euteleostomi</taxon>
        <taxon>Mammalia</taxon>
        <taxon>Eutheria</taxon>
        <taxon>Laurasiatheria</taxon>
        <taxon>Carnivora</taxon>
        <taxon>Caniformia</taxon>
        <taxon>Musteloidea</taxon>
        <taxon>Mustelidae</taxon>
        <taxon>Mustelinae</taxon>
        <taxon>Mustela</taxon>
    </lineage>
</organism>
<evidence type="ECO:0000313" key="1">
    <source>
        <dbReference type="Ensembl" id="ENSMPUP00000001074.1"/>
    </source>
</evidence>
<proteinExistence type="predicted"/>